<dbReference type="Proteomes" id="UP001497472">
    <property type="component" value="Unassembled WGS sequence"/>
</dbReference>
<keyword evidence="8" id="KW-1185">Reference proteome</keyword>
<feature type="transmembrane region" description="Helical" evidence="6">
    <location>
        <begin position="222"/>
        <end position="242"/>
    </location>
</feature>
<feature type="transmembrane region" description="Helical" evidence="6">
    <location>
        <begin position="102"/>
        <end position="128"/>
    </location>
</feature>
<keyword evidence="5" id="KW-0813">Transport</keyword>
<evidence type="ECO:0000256" key="3">
    <source>
        <dbReference type="ARBA" id="ARBA00022989"/>
    </source>
</evidence>
<dbReference type="InterPro" id="IPR034294">
    <property type="entry name" value="Aquaporin_transptr"/>
</dbReference>
<comment type="similarity">
    <text evidence="5">Belongs to the MIP/aquaporin (TC 1.A.8) family.</text>
</comment>
<feature type="transmembrane region" description="Helical" evidence="6">
    <location>
        <begin position="148"/>
        <end position="169"/>
    </location>
</feature>
<dbReference type="PANTHER" id="PTHR19139:SF270">
    <property type="entry name" value="ENTOMOGLYCEROPORIN 1-RELATED"/>
    <property type="match status" value="1"/>
</dbReference>
<evidence type="ECO:0000256" key="4">
    <source>
        <dbReference type="ARBA" id="ARBA00023136"/>
    </source>
</evidence>
<accession>A0AAV1J0P0</accession>
<comment type="caution">
    <text evidence="7">The sequence shown here is derived from an EMBL/GenBank/DDBJ whole genome shotgun (WGS) entry which is preliminary data.</text>
</comment>
<evidence type="ECO:0000313" key="8">
    <source>
        <dbReference type="Proteomes" id="UP001497472"/>
    </source>
</evidence>
<dbReference type="Pfam" id="PF00230">
    <property type="entry name" value="MIP"/>
    <property type="match status" value="1"/>
</dbReference>
<dbReference type="GO" id="GO:0005886">
    <property type="term" value="C:plasma membrane"/>
    <property type="evidence" value="ECO:0007669"/>
    <property type="project" value="TreeGrafter"/>
</dbReference>
<reference evidence="7 8" key="1">
    <citation type="submission" date="2023-11" db="EMBL/GenBank/DDBJ databases">
        <authorList>
            <person name="Okamura Y."/>
        </authorList>
    </citation>
    <scope>NUCLEOTIDE SEQUENCE [LARGE SCALE GENOMIC DNA]</scope>
</reference>
<feature type="transmembrane region" description="Helical" evidence="6">
    <location>
        <begin position="61"/>
        <end position="81"/>
    </location>
</feature>
<sequence length="267" mass="28812">MSVNAQLVGANENIIEEIPIKTGIWKTLKWRAILAEMIATMLLIALGCMTCIPIDGMPNPLYGPLGFGLIVTFNVQVFGHISGAHMNPAVTWAAVLWGRISLLLGVMYIVAQCFGAIVGYGVLVALSPADFVSRGICATTPLAIYTEYQVIGIEVILTAALVLICCALWDPVNKDLQDSGSIKFGLTVAGLSLAGGPLTGASMNPARSLGPALWTFTWRSHWLYWFGPFLGATLAAIFYKWVWLKVDKVKPDILTWSNVGDGITKIL</sequence>
<dbReference type="EMBL" id="CAVLEF010000002">
    <property type="protein sequence ID" value="CAK1541787.1"/>
    <property type="molecule type" value="Genomic_DNA"/>
</dbReference>
<dbReference type="PRINTS" id="PR00783">
    <property type="entry name" value="MINTRINSICP"/>
</dbReference>
<keyword evidence="4 6" id="KW-0472">Membrane</keyword>
<evidence type="ECO:0000256" key="6">
    <source>
        <dbReference type="SAM" id="Phobius"/>
    </source>
</evidence>
<protein>
    <submittedName>
        <fullName evidence="7">Uncharacterized protein</fullName>
    </submittedName>
</protein>
<keyword evidence="2 5" id="KW-0812">Transmembrane</keyword>
<dbReference type="SUPFAM" id="SSF81338">
    <property type="entry name" value="Aquaporin-like"/>
    <property type="match status" value="1"/>
</dbReference>
<proteinExistence type="inferred from homology"/>
<dbReference type="AlphaFoldDB" id="A0AAV1J0P0"/>
<gene>
    <name evidence="7" type="ORF">LNINA_LOCUS1743</name>
</gene>
<dbReference type="Gene3D" id="1.20.1080.10">
    <property type="entry name" value="Glycerol uptake facilitator protein"/>
    <property type="match status" value="1"/>
</dbReference>
<evidence type="ECO:0000313" key="7">
    <source>
        <dbReference type="EMBL" id="CAK1541787.1"/>
    </source>
</evidence>
<feature type="transmembrane region" description="Helical" evidence="6">
    <location>
        <begin position="181"/>
        <end position="202"/>
    </location>
</feature>
<name>A0AAV1J0P0_9NEOP</name>
<dbReference type="InterPro" id="IPR000425">
    <property type="entry name" value="MIP"/>
</dbReference>
<evidence type="ECO:0000256" key="2">
    <source>
        <dbReference type="ARBA" id="ARBA00022692"/>
    </source>
</evidence>
<dbReference type="PANTHER" id="PTHR19139">
    <property type="entry name" value="AQUAPORIN TRANSPORTER"/>
    <property type="match status" value="1"/>
</dbReference>
<organism evidence="7 8">
    <name type="scientific">Leptosia nina</name>
    <dbReference type="NCBI Taxonomy" id="320188"/>
    <lineage>
        <taxon>Eukaryota</taxon>
        <taxon>Metazoa</taxon>
        <taxon>Ecdysozoa</taxon>
        <taxon>Arthropoda</taxon>
        <taxon>Hexapoda</taxon>
        <taxon>Insecta</taxon>
        <taxon>Pterygota</taxon>
        <taxon>Neoptera</taxon>
        <taxon>Endopterygota</taxon>
        <taxon>Lepidoptera</taxon>
        <taxon>Glossata</taxon>
        <taxon>Ditrysia</taxon>
        <taxon>Papilionoidea</taxon>
        <taxon>Pieridae</taxon>
        <taxon>Pierinae</taxon>
        <taxon>Leptosia</taxon>
    </lineage>
</organism>
<evidence type="ECO:0000256" key="5">
    <source>
        <dbReference type="RuleBase" id="RU000477"/>
    </source>
</evidence>
<comment type="subcellular location">
    <subcellularLocation>
        <location evidence="1">Membrane</location>
        <topology evidence="1">Multi-pass membrane protein</topology>
    </subcellularLocation>
</comment>
<keyword evidence="3 6" id="KW-1133">Transmembrane helix</keyword>
<evidence type="ECO:0000256" key="1">
    <source>
        <dbReference type="ARBA" id="ARBA00004141"/>
    </source>
</evidence>
<feature type="transmembrane region" description="Helical" evidence="6">
    <location>
        <begin position="33"/>
        <end position="55"/>
    </location>
</feature>
<dbReference type="InterPro" id="IPR023271">
    <property type="entry name" value="Aquaporin-like"/>
</dbReference>
<dbReference type="GO" id="GO:0015267">
    <property type="term" value="F:channel activity"/>
    <property type="evidence" value="ECO:0007669"/>
    <property type="project" value="InterPro"/>
</dbReference>